<sequence>MVRRFFSQALLFYKGRTAAFSLVEFLCLDTFYPLVTMAFYCLLAAHSFRTTDLTRWVVGNAFLLCTNACVFTLGGVFLGERYNGRLRSLLAAPCSKLSVILAGGVFPALLAAATVAVGFLLGGLVFSVDFQGLSWLHTALAILAAMAAAGAFGLFIATFGMVSDSMHLILNVVSYLLMIFTGAEFPRTQLPVLGRWFGSLLPLTHAIAAMEQLWQGAYGAFWHLLLLELLVAAAYSLAAWAVFRTVERLARKRGTFDQF</sequence>
<comment type="subcellular location">
    <subcellularLocation>
        <location evidence="1">Membrane</location>
        <topology evidence="1">Multi-pass membrane protein</topology>
    </subcellularLocation>
</comment>
<dbReference type="InterPro" id="IPR052902">
    <property type="entry name" value="ABC-2_transporter"/>
</dbReference>
<comment type="caution">
    <text evidence="7">The sequence shown here is derived from an EMBL/GenBank/DDBJ whole genome shotgun (WGS) entry which is preliminary data.</text>
</comment>
<accession>A0A9D1D8D5</accession>
<dbReference type="GO" id="GO:0016020">
    <property type="term" value="C:membrane"/>
    <property type="evidence" value="ECO:0007669"/>
    <property type="project" value="UniProtKB-SubCell"/>
</dbReference>
<dbReference type="EMBL" id="DVGD01000152">
    <property type="protein sequence ID" value="HIR09744.1"/>
    <property type="molecule type" value="Genomic_DNA"/>
</dbReference>
<dbReference type="PANTHER" id="PTHR43027:SF1">
    <property type="entry name" value="DOXORUBICIN RESISTANCE ABC TRANSPORTER PERMEASE PROTEIN DRRC-RELATED"/>
    <property type="match status" value="1"/>
</dbReference>
<gene>
    <name evidence="7" type="ORF">IAA70_05005</name>
</gene>
<proteinExistence type="predicted"/>
<evidence type="ECO:0000256" key="1">
    <source>
        <dbReference type="ARBA" id="ARBA00004141"/>
    </source>
</evidence>
<keyword evidence="3 5" id="KW-1133">Transmembrane helix</keyword>
<feature type="transmembrane region" description="Helical" evidence="5">
    <location>
        <begin position="134"/>
        <end position="156"/>
    </location>
</feature>
<evidence type="ECO:0000256" key="3">
    <source>
        <dbReference type="ARBA" id="ARBA00022989"/>
    </source>
</evidence>
<feature type="transmembrane region" description="Helical" evidence="5">
    <location>
        <begin position="168"/>
        <end position="186"/>
    </location>
</feature>
<dbReference type="AlphaFoldDB" id="A0A9D1D8D5"/>
<name>A0A9D1D8D5_9FIRM</name>
<dbReference type="PANTHER" id="PTHR43027">
    <property type="entry name" value="DOXORUBICIN RESISTANCE ABC TRANSPORTER PERMEASE PROTEIN DRRC-RELATED"/>
    <property type="match status" value="1"/>
</dbReference>
<feature type="domain" description="ABC-2 type transporter transmembrane" evidence="6">
    <location>
        <begin position="34"/>
        <end position="210"/>
    </location>
</feature>
<protein>
    <submittedName>
        <fullName evidence="7">ABC transporter permease</fullName>
    </submittedName>
</protein>
<keyword evidence="4 5" id="KW-0472">Membrane</keyword>
<evidence type="ECO:0000256" key="2">
    <source>
        <dbReference type="ARBA" id="ARBA00022692"/>
    </source>
</evidence>
<evidence type="ECO:0000313" key="8">
    <source>
        <dbReference type="Proteomes" id="UP000824258"/>
    </source>
</evidence>
<evidence type="ECO:0000313" key="7">
    <source>
        <dbReference type="EMBL" id="HIR09744.1"/>
    </source>
</evidence>
<evidence type="ECO:0000256" key="5">
    <source>
        <dbReference type="SAM" id="Phobius"/>
    </source>
</evidence>
<evidence type="ECO:0000256" key="4">
    <source>
        <dbReference type="ARBA" id="ARBA00023136"/>
    </source>
</evidence>
<dbReference type="Pfam" id="PF01061">
    <property type="entry name" value="ABC2_membrane"/>
    <property type="match status" value="1"/>
</dbReference>
<dbReference type="GO" id="GO:0140359">
    <property type="term" value="F:ABC-type transporter activity"/>
    <property type="evidence" value="ECO:0007669"/>
    <property type="project" value="InterPro"/>
</dbReference>
<feature type="transmembrane region" description="Helical" evidence="5">
    <location>
        <begin position="21"/>
        <end position="45"/>
    </location>
</feature>
<keyword evidence="2 5" id="KW-0812">Transmembrane</keyword>
<feature type="transmembrane region" description="Helical" evidence="5">
    <location>
        <begin position="57"/>
        <end position="78"/>
    </location>
</feature>
<organism evidence="7 8">
    <name type="scientific">Candidatus Avoscillospira stercoripullorum</name>
    <dbReference type="NCBI Taxonomy" id="2840709"/>
    <lineage>
        <taxon>Bacteria</taxon>
        <taxon>Bacillati</taxon>
        <taxon>Bacillota</taxon>
        <taxon>Clostridia</taxon>
        <taxon>Eubacteriales</taxon>
        <taxon>Oscillospiraceae</taxon>
        <taxon>Oscillospiraceae incertae sedis</taxon>
        <taxon>Candidatus Avoscillospira</taxon>
    </lineage>
</organism>
<reference evidence="7" key="2">
    <citation type="journal article" date="2021" name="PeerJ">
        <title>Extensive microbial diversity within the chicken gut microbiome revealed by metagenomics and culture.</title>
        <authorList>
            <person name="Gilroy R."/>
            <person name="Ravi A."/>
            <person name="Getino M."/>
            <person name="Pursley I."/>
            <person name="Horton D.L."/>
            <person name="Alikhan N.F."/>
            <person name="Baker D."/>
            <person name="Gharbi K."/>
            <person name="Hall N."/>
            <person name="Watson M."/>
            <person name="Adriaenssens E.M."/>
            <person name="Foster-Nyarko E."/>
            <person name="Jarju S."/>
            <person name="Secka A."/>
            <person name="Antonio M."/>
            <person name="Oren A."/>
            <person name="Chaudhuri R.R."/>
            <person name="La Ragione R."/>
            <person name="Hildebrand F."/>
            <person name="Pallen M.J."/>
        </authorList>
    </citation>
    <scope>NUCLEOTIDE SEQUENCE</scope>
    <source>
        <strain evidence="7">ChiHjej9B8-7071</strain>
    </source>
</reference>
<feature type="transmembrane region" description="Helical" evidence="5">
    <location>
        <begin position="99"/>
        <end position="128"/>
    </location>
</feature>
<evidence type="ECO:0000259" key="6">
    <source>
        <dbReference type="Pfam" id="PF01061"/>
    </source>
</evidence>
<dbReference type="Proteomes" id="UP000824258">
    <property type="component" value="Unassembled WGS sequence"/>
</dbReference>
<reference evidence="7" key="1">
    <citation type="submission" date="2020-10" db="EMBL/GenBank/DDBJ databases">
        <authorList>
            <person name="Gilroy R."/>
        </authorList>
    </citation>
    <scope>NUCLEOTIDE SEQUENCE</scope>
    <source>
        <strain evidence="7">ChiHjej9B8-7071</strain>
    </source>
</reference>
<dbReference type="InterPro" id="IPR013525">
    <property type="entry name" value="ABC2_TM"/>
</dbReference>
<feature type="transmembrane region" description="Helical" evidence="5">
    <location>
        <begin position="220"/>
        <end position="243"/>
    </location>
</feature>